<evidence type="ECO:0000256" key="14">
    <source>
        <dbReference type="ARBA" id="ARBA00022909"/>
    </source>
</evidence>
<evidence type="ECO:0000256" key="2">
    <source>
        <dbReference type="ARBA" id="ARBA00004799"/>
    </source>
</evidence>
<evidence type="ECO:0000256" key="15">
    <source>
        <dbReference type="ARBA" id="ARBA00030592"/>
    </source>
</evidence>
<dbReference type="Pfam" id="PF02875">
    <property type="entry name" value="Mur_ligase_C"/>
    <property type="match status" value="1"/>
</dbReference>
<comment type="catalytic activity">
    <reaction evidence="17">
        <text>7,8-dihydropteroate + L-glutamate + ATP = 7,8-dihydrofolate + ADP + phosphate + H(+)</text>
        <dbReference type="Rhea" id="RHEA:23584"/>
        <dbReference type="ChEBI" id="CHEBI:15378"/>
        <dbReference type="ChEBI" id="CHEBI:17839"/>
        <dbReference type="ChEBI" id="CHEBI:29985"/>
        <dbReference type="ChEBI" id="CHEBI:30616"/>
        <dbReference type="ChEBI" id="CHEBI:43474"/>
        <dbReference type="ChEBI" id="CHEBI:57451"/>
        <dbReference type="ChEBI" id="CHEBI:456216"/>
        <dbReference type="EC" id="6.3.2.12"/>
    </reaction>
</comment>
<evidence type="ECO:0000256" key="11">
    <source>
        <dbReference type="ARBA" id="ARBA00022741"/>
    </source>
</evidence>
<evidence type="ECO:0000313" key="21">
    <source>
        <dbReference type="EMBL" id="PWA10705.1"/>
    </source>
</evidence>
<evidence type="ECO:0000256" key="16">
    <source>
        <dbReference type="ARBA" id="ARBA00047493"/>
    </source>
</evidence>
<dbReference type="EC" id="6.3.2.17" evidence="7"/>
<keyword evidence="10" id="KW-0479">Metal-binding</keyword>
<protein>
    <recommendedName>
        <fullName evidence="8">Dihydrofolate synthase/folylpolyglutamate synthase</fullName>
        <ecNumber evidence="6">6.3.2.12</ecNumber>
        <ecNumber evidence="7">6.3.2.17</ecNumber>
    </recommendedName>
    <alternativeName>
        <fullName evidence="15">Tetrahydrofolylpolyglutamate synthase</fullName>
    </alternativeName>
</protein>
<dbReference type="EMBL" id="QCZG01000020">
    <property type="protein sequence ID" value="PWA10705.1"/>
    <property type="molecule type" value="Genomic_DNA"/>
</dbReference>
<evidence type="ECO:0000256" key="12">
    <source>
        <dbReference type="ARBA" id="ARBA00022840"/>
    </source>
</evidence>
<evidence type="ECO:0000313" key="22">
    <source>
        <dbReference type="Proteomes" id="UP000245998"/>
    </source>
</evidence>
<keyword evidence="9 18" id="KW-0436">Ligase</keyword>
<dbReference type="GO" id="GO:0004326">
    <property type="term" value="F:tetrahydrofolylpolyglutamate synthase activity"/>
    <property type="evidence" value="ECO:0007669"/>
    <property type="project" value="UniProtKB-EC"/>
</dbReference>
<dbReference type="EC" id="6.3.2.12" evidence="6"/>
<keyword evidence="13" id="KW-0460">Magnesium</keyword>
<evidence type="ECO:0000259" key="19">
    <source>
        <dbReference type="Pfam" id="PF02875"/>
    </source>
</evidence>
<dbReference type="PANTHER" id="PTHR11136:SF0">
    <property type="entry name" value="DIHYDROFOLATE SYNTHETASE-RELATED"/>
    <property type="match status" value="1"/>
</dbReference>
<proteinExistence type="inferred from homology"/>
<comment type="pathway">
    <text evidence="3">Cofactor biosynthesis; tetrahydrofolylpolyglutamate biosynthesis.</text>
</comment>
<dbReference type="SUPFAM" id="SSF53244">
    <property type="entry name" value="MurD-like peptide ligases, peptide-binding domain"/>
    <property type="match status" value="1"/>
</dbReference>
<comment type="caution">
    <text evidence="21">The sequence shown here is derived from an EMBL/GenBank/DDBJ whole genome shotgun (WGS) entry which is preliminary data.</text>
</comment>
<keyword evidence="22" id="KW-1185">Reference proteome</keyword>
<dbReference type="SUPFAM" id="SSF53623">
    <property type="entry name" value="MurD-like peptide ligases, catalytic domain"/>
    <property type="match status" value="1"/>
</dbReference>
<gene>
    <name evidence="21" type="ORF">DCC39_10455</name>
</gene>
<dbReference type="GO" id="GO:0008841">
    <property type="term" value="F:dihydrofolate synthase activity"/>
    <property type="evidence" value="ECO:0007669"/>
    <property type="project" value="UniProtKB-EC"/>
</dbReference>
<comment type="catalytic activity">
    <reaction evidence="16">
        <text>(6S)-5,6,7,8-tetrahydrofolyl-(gamma-L-Glu)(n) + L-glutamate + ATP = (6S)-5,6,7,8-tetrahydrofolyl-(gamma-L-Glu)(n+1) + ADP + phosphate + H(+)</text>
        <dbReference type="Rhea" id="RHEA:10580"/>
        <dbReference type="Rhea" id="RHEA-COMP:14738"/>
        <dbReference type="Rhea" id="RHEA-COMP:14740"/>
        <dbReference type="ChEBI" id="CHEBI:15378"/>
        <dbReference type="ChEBI" id="CHEBI:29985"/>
        <dbReference type="ChEBI" id="CHEBI:30616"/>
        <dbReference type="ChEBI" id="CHEBI:43474"/>
        <dbReference type="ChEBI" id="CHEBI:141005"/>
        <dbReference type="ChEBI" id="CHEBI:456216"/>
        <dbReference type="EC" id="6.3.2.17"/>
    </reaction>
</comment>
<evidence type="ECO:0000256" key="9">
    <source>
        <dbReference type="ARBA" id="ARBA00022598"/>
    </source>
</evidence>
<evidence type="ECO:0000259" key="20">
    <source>
        <dbReference type="Pfam" id="PF08245"/>
    </source>
</evidence>
<dbReference type="PANTHER" id="PTHR11136">
    <property type="entry name" value="FOLYLPOLYGLUTAMATE SYNTHASE-RELATED"/>
    <property type="match status" value="1"/>
</dbReference>
<evidence type="ECO:0000256" key="3">
    <source>
        <dbReference type="ARBA" id="ARBA00005150"/>
    </source>
</evidence>
<sequence>MESGCVKTLDEAMDWLGSLLKFGIKPGLERMEWMLEKLDHPERRLKSVHVAGTNGKGSTVEFLSQIMMEAGHEVGTFTSPHVLKAADRIAVNGEPIPDDVFLTLTNKLRPLAEELGETEYGQATEFEVMTMMAIVYFATVAYPDVVIFEAGLGGRLDSTNVIHPMVCIITNISEDHTDVLGDTIADIAREKAGIIKSGVPVVTAAEGEALSIIEKRAKEKLTKTYRLGHEFHVFNEQSSADGERFDFQSPFSKKESLCISMKGKHQVQNASLALMSLDYLYSFFGLNVEFEHIQKGLKKAKLKLRFEEVMEKPKLILDGAHNQEAIAKLTEMILDRFPNAHIHIIFAALETKNVKTMISSLEKVADEMTFTSFSHKKAHRPEKLQLFSTMEATRTIDDPKEAIDQAIASSDENTVIIVTGSLYFISEIHNSIL</sequence>
<name>A0A2U1K0C7_9BACI</name>
<dbReference type="InterPro" id="IPR036615">
    <property type="entry name" value="Mur_ligase_C_dom_sf"/>
</dbReference>
<dbReference type="GO" id="GO:0005524">
    <property type="term" value="F:ATP binding"/>
    <property type="evidence" value="ECO:0007669"/>
    <property type="project" value="UniProtKB-KW"/>
</dbReference>
<dbReference type="Pfam" id="PF08245">
    <property type="entry name" value="Mur_ligase_M"/>
    <property type="match status" value="1"/>
</dbReference>
<keyword evidence="11 18" id="KW-0547">Nucleotide-binding</keyword>
<feature type="domain" description="Mur ligase central" evidence="20">
    <location>
        <begin position="50"/>
        <end position="275"/>
    </location>
</feature>
<organism evidence="21 22">
    <name type="scientific">Pueribacillus theae</name>
    <dbReference type="NCBI Taxonomy" id="2171751"/>
    <lineage>
        <taxon>Bacteria</taxon>
        <taxon>Bacillati</taxon>
        <taxon>Bacillota</taxon>
        <taxon>Bacilli</taxon>
        <taxon>Bacillales</taxon>
        <taxon>Bacillaceae</taxon>
        <taxon>Pueribacillus</taxon>
    </lineage>
</organism>
<evidence type="ECO:0000256" key="5">
    <source>
        <dbReference type="ARBA" id="ARBA00011245"/>
    </source>
</evidence>
<dbReference type="InterPro" id="IPR013221">
    <property type="entry name" value="Mur_ligase_cen"/>
</dbReference>
<dbReference type="InterPro" id="IPR004101">
    <property type="entry name" value="Mur_ligase_C"/>
</dbReference>
<feature type="domain" description="Mur ligase C-terminal" evidence="19">
    <location>
        <begin position="305"/>
        <end position="421"/>
    </location>
</feature>
<dbReference type="GO" id="GO:0046656">
    <property type="term" value="P:folic acid biosynthetic process"/>
    <property type="evidence" value="ECO:0007669"/>
    <property type="project" value="UniProtKB-KW"/>
</dbReference>
<dbReference type="Gene3D" id="3.90.190.20">
    <property type="entry name" value="Mur ligase, C-terminal domain"/>
    <property type="match status" value="1"/>
</dbReference>
<dbReference type="OrthoDB" id="9809356at2"/>
<evidence type="ECO:0000256" key="7">
    <source>
        <dbReference type="ARBA" id="ARBA00013025"/>
    </source>
</evidence>
<evidence type="ECO:0000256" key="6">
    <source>
        <dbReference type="ARBA" id="ARBA00013023"/>
    </source>
</evidence>
<dbReference type="PIRSF" id="PIRSF001563">
    <property type="entry name" value="Folylpolyglu_synth"/>
    <property type="match status" value="1"/>
</dbReference>
<dbReference type="Proteomes" id="UP000245998">
    <property type="component" value="Unassembled WGS sequence"/>
</dbReference>
<dbReference type="InterPro" id="IPR036565">
    <property type="entry name" value="Mur-like_cat_sf"/>
</dbReference>
<dbReference type="GO" id="GO:0005737">
    <property type="term" value="C:cytoplasm"/>
    <property type="evidence" value="ECO:0007669"/>
    <property type="project" value="TreeGrafter"/>
</dbReference>
<evidence type="ECO:0000256" key="1">
    <source>
        <dbReference type="ARBA" id="ARBA00001946"/>
    </source>
</evidence>
<dbReference type="AlphaFoldDB" id="A0A2U1K0C7"/>
<keyword evidence="12 18" id="KW-0067">ATP-binding</keyword>
<comment type="subunit">
    <text evidence="5">Monomer.</text>
</comment>
<evidence type="ECO:0000256" key="18">
    <source>
        <dbReference type="PIRNR" id="PIRNR001563"/>
    </source>
</evidence>
<accession>A0A2U1K0C7</accession>
<dbReference type="GO" id="GO:0046872">
    <property type="term" value="F:metal ion binding"/>
    <property type="evidence" value="ECO:0007669"/>
    <property type="project" value="UniProtKB-KW"/>
</dbReference>
<evidence type="ECO:0000256" key="4">
    <source>
        <dbReference type="ARBA" id="ARBA00008276"/>
    </source>
</evidence>
<dbReference type="Gene3D" id="3.40.1190.10">
    <property type="entry name" value="Mur-like, catalytic domain"/>
    <property type="match status" value="1"/>
</dbReference>
<dbReference type="NCBIfam" id="TIGR01499">
    <property type="entry name" value="folC"/>
    <property type="match status" value="1"/>
</dbReference>
<evidence type="ECO:0000256" key="10">
    <source>
        <dbReference type="ARBA" id="ARBA00022723"/>
    </source>
</evidence>
<evidence type="ECO:0000256" key="17">
    <source>
        <dbReference type="ARBA" id="ARBA00049161"/>
    </source>
</evidence>
<evidence type="ECO:0000256" key="13">
    <source>
        <dbReference type="ARBA" id="ARBA00022842"/>
    </source>
</evidence>
<keyword evidence="14" id="KW-0289">Folate biosynthesis</keyword>
<evidence type="ECO:0000256" key="8">
    <source>
        <dbReference type="ARBA" id="ARBA00019357"/>
    </source>
</evidence>
<dbReference type="InterPro" id="IPR018109">
    <property type="entry name" value="Folylpolyglutamate_synth_CS"/>
</dbReference>
<dbReference type="FunFam" id="3.40.1190.10:FF:000004">
    <property type="entry name" value="Dihydrofolate synthase/folylpolyglutamate synthase"/>
    <property type="match status" value="1"/>
</dbReference>
<comment type="pathway">
    <text evidence="2">Cofactor biosynthesis; tetrahydrofolate biosynthesis; 7,8-dihydrofolate from 2-amino-4-hydroxy-6-hydroxymethyl-7,8-dihydropteridine diphosphate and 4-aminobenzoate: step 2/2.</text>
</comment>
<dbReference type="InterPro" id="IPR001645">
    <property type="entry name" value="Folylpolyglutamate_synth"/>
</dbReference>
<reference evidence="21 22" key="1">
    <citation type="submission" date="2018-04" db="EMBL/GenBank/DDBJ databases">
        <title>Camelliibacillus theae gen. nov., sp. nov., isolated from Pu'er tea.</title>
        <authorList>
            <person name="Niu L."/>
        </authorList>
    </citation>
    <scope>NUCLEOTIDE SEQUENCE [LARGE SCALE GENOMIC DNA]</scope>
    <source>
        <strain evidence="21 22">T8</strain>
    </source>
</reference>
<comment type="cofactor">
    <cofactor evidence="1">
        <name>Mg(2+)</name>
        <dbReference type="ChEBI" id="CHEBI:18420"/>
    </cofactor>
</comment>
<dbReference type="PROSITE" id="PS01012">
    <property type="entry name" value="FOLYLPOLYGLU_SYNT_2"/>
    <property type="match status" value="1"/>
</dbReference>
<dbReference type="PROSITE" id="PS01011">
    <property type="entry name" value="FOLYLPOLYGLU_SYNT_1"/>
    <property type="match status" value="1"/>
</dbReference>
<comment type="similarity">
    <text evidence="4 18">Belongs to the folylpolyglutamate synthase family.</text>
</comment>